<name>A0A060XEP5_ONCMY</name>
<sequence>MYHFLRHALSMLDELFLFLMYLPLGSSEMDLADRFGIHHSTVSRIVVTGVNYLYILLGSLYGCLWKMSRLCCRRSSLGIRTPIIDRTELRCQ</sequence>
<reference evidence="3" key="1">
    <citation type="journal article" date="2014" name="Nat. Commun.">
        <title>The rainbow trout genome provides novel insights into evolution after whole-genome duplication in vertebrates.</title>
        <authorList>
            <person name="Berthelot C."/>
            <person name="Brunet F."/>
            <person name="Chalopin D."/>
            <person name="Juanchich A."/>
            <person name="Bernard M."/>
            <person name="Noel B."/>
            <person name="Bento P."/>
            <person name="Da Silva C."/>
            <person name="Labadie K."/>
            <person name="Alberti A."/>
            <person name="Aury J.M."/>
            <person name="Louis A."/>
            <person name="Dehais P."/>
            <person name="Bardou P."/>
            <person name="Montfort J."/>
            <person name="Klopp C."/>
            <person name="Cabau C."/>
            <person name="Gaspin C."/>
            <person name="Thorgaard G.H."/>
            <person name="Boussaha M."/>
            <person name="Quillet E."/>
            <person name="Guyomard R."/>
            <person name="Galiana D."/>
            <person name="Bobe J."/>
            <person name="Volff J.N."/>
            <person name="Genet C."/>
            <person name="Wincker P."/>
            <person name="Jaillon O."/>
            <person name="Roest Crollius H."/>
            <person name="Guiguen Y."/>
        </authorList>
    </citation>
    <scope>NUCLEOTIDE SEQUENCE [LARGE SCALE GENOMIC DNA]</scope>
</reference>
<feature type="transmembrane region" description="Helical" evidence="1">
    <location>
        <begin position="7"/>
        <end position="24"/>
    </location>
</feature>
<dbReference type="Proteomes" id="UP000193380">
    <property type="component" value="Unassembled WGS sequence"/>
</dbReference>
<dbReference type="InterPro" id="IPR027805">
    <property type="entry name" value="Transposase_HTH_dom"/>
</dbReference>
<organism evidence="3 4">
    <name type="scientific">Oncorhynchus mykiss</name>
    <name type="common">Rainbow trout</name>
    <name type="synonym">Salmo gairdneri</name>
    <dbReference type="NCBI Taxonomy" id="8022"/>
    <lineage>
        <taxon>Eukaryota</taxon>
        <taxon>Metazoa</taxon>
        <taxon>Chordata</taxon>
        <taxon>Craniata</taxon>
        <taxon>Vertebrata</taxon>
        <taxon>Euteleostomi</taxon>
        <taxon>Actinopterygii</taxon>
        <taxon>Neopterygii</taxon>
        <taxon>Teleostei</taxon>
        <taxon>Protacanthopterygii</taxon>
        <taxon>Salmoniformes</taxon>
        <taxon>Salmonidae</taxon>
        <taxon>Salmoninae</taxon>
        <taxon>Oncorhynchus</taxon>
    </lineage>
</organism>
<dbReference type="AlphaFoldDB" id="A0A060XEP5"/>
<reference evidence="3" key="2">
    <citation type="submission" date="2014-03" db="EMBL/GenBank/DDBJ databases">
        <authorList>
            <person name="Genoscope - CEA"/>
        </authorList>
    </citation>
    <scope>NUCLEOTIDE SEQUENCE</scope>
</reference>
<keyword evidence="1" id="KW-1133">Transmembrane helix</keyword>
<feature type="transmembrane region" description="Helical" evidence="1">
    <location>
        <begin position="44"/>
        <end position="64"/>
    </location>
</feature>
<protein>
    <recommendedName>
        <fullName evidence="2">Transposase Helix-turn-helix domain-containing protein</fullName>
    </recommendedName>
</protein>
<dbReference type="EMBL" id="FR905045">
    <property type="protein sequence ID" value="CDQ75325.1"/>
    <property type="molecule type" value="Genomic_DNA"/>
</dbReference>
<keyword evidence="1" id="KW-0472">Membrane</keyword>
<evidence type="ECO:0000256" key="1">
    <source>
        <dbReference type="SAM" id="Phobius"/>
    </source>
</evidence>
<gene>
    <name evidence="3" type="ORF">GSONMT00057339001</name>
</gene>
<accession>A0A060XEP5</accession>
<dbReference type="Pfam" id="PF13613">
    <property type="entry name" value="HTH_Tnp_4"/>
    <property type="match status" value="1"/>
</dbReference>
<dbReference type="PaxDb" id="8022-A0A060XEP5"/>
<proteinExistence type="predicted"/>
<keyword evidence="1" id="KW-0812">Transmembrane</keyword>
<evidence type="ECO:0000259" key="2">
    <source>
        <dbReference type="Pfam" id="PF13613"/>
    </source>
</evidence>
<dbReference type="PANTHER" id="PTHR23080:SF133">
    <property type="entry name" value="SI:CH211-262I1.5-RELATED"/>
    <property type="match status" value="1"/>
</dbReference>
<evidence type="ECO:0000313" key="4">
    <source>
        <dbReference type="Proteomes" id="UP000193380"/>
    </source>
</evidence>
<evidence type="ECO:0000313" key="3">
    <source>
        <dbReference type="EMBL" id="CDQ75325.1"/>
    </source>
</evidence>
<feature type="domain" description="Transposase Helix-turn-helix" evidence="2">
    <location>
        <begin position="7"/>
        <end position="57"/>
    </location>
</feature>
<dbReference type="PANTHER" id="PTHR23080">
    <property type="entry name" value="THAP DOMAIN PROTEIN"/>
    <property type="match status" value="1"/>
</dbReference>